<evidence type="ECO:0000313" key="6">
    <source>
        <dbReference type="EMBL" id="CAD7229462.1"/>
    </source>
</evidence>
<dbReference type="GO" id="GO:0008270">
    <property type="term" value="F:zinc ion binding"/>
    <property type="evidence" value="ECO:0007669"/>
    <property type="project" value="UniProtKB-KW"/>
</dbReference>
<dbReference type="InterPro" id="IPR038508">
    <property type="entry name" value="ArfGAP_dom_sf"/>
</dbReference>
<evidence type="ECO:0000256" key="5">
    <source>
        <dbReference type="SAM" id="MobiDB-lite"/>
    </source>
</evidence>
<keyword evidence="3" id="KW-0863">Zinc-finger</keyword>
<keyword evidence="2" id="KW-0479">Metal-binding</keyword>
<evidence type="ECO:0000256" key="1">
    <source>
        <dbReference type="ARBA" id="ARBA00022468"/>
    </source>
</evidence>
<evidence type="ECO:0000256" key="3">
    <source>
        <dbReference type="ARBA" id="ARBA00022771"/>
    </source>
</evidence>
<accession>A0A7R8WD45</accession>
<dbReference type="InterPro" id="IPR037278">
    <property type="entry name" value="ARFGAP/RecO"/>
</dbReference>
<gene>
    <name evidence="6" type="ORF">CTOB1V02_LOCUS7332</name>
</gene>
<dbReference type="PROSITE" id="PS50115">
    <property type="entry name" value="ARFGAP"/>
    <property type="match status" value="1"/>
</dbReference>
<dbReference type="CDD" id="cd08831">
    <property type="entry name" value="ArfGap_ArfGap2_3_like"/>
    <property type="match status" value="1"/>
</dbReference>
<dbReference type="Gene3D" id="3.30.70.330">
    <property type="match status" value="1"/>
</dbReference>
<dbReference type="PRINTS" id="PR00405">
    <property type="entry name" value="REVINTRACTNG"/>
</dbReference>
<dbReference type="GO" id="GO:0005096">
    <property type="term" value="F:GTPase activator activity"/>
    <property type="evidence" value="ECO:0007669"/>
    <property type="project" value="UniProtKB-KW"/>
</dbReference>
<name>A0A7R8WD45_9CRUS</name>
<dbReference type="EMBL" id="OB662077">
    <property type="protein sequence ID" value="CAD7229462.1"/>
    <property type="molecule type" value="Genomic_DNA"/>
</dbReference>
<dbReference type="PANTHER" id="PTHR45686:SF4">
    <property type="entry name" value="ADP-RIBOSYLATION FACTOR GTPASE ACTIVATING PROTEIN 3, ISOFORM H"/>
    <property type="match status" value="1"/>
</dbReference>
<organism evidence="6">
    <name type="scientific">Cyprideis torosa</name>
    <dbReference type="NCBI Taxonomy" id="163714"/>
    <lineage>
        <taxon>Eukaryota</taxon>
        <taxon>Metazoa</taxon>
        <taxon>Ecdysozoa</taxon>
        <taxon>Arthropoda</taxon>
        <taxon>Crustacea</taxon>
        <taxon>Oligostraca</taxon>
        <taxon>Ostracoda</taxon>
        <taxon>Podocopa</taxon>
        <taxon>Podocopida</taxon>
        <taxon>Cytherocopina</taxon>
        <taxon>Cytheroidea</taxon>
        <taxon>Cytherideidae</taxon>
        <taxon>Cyprideis</taxon>
    </lineage>
</organism>
<feature type="compositionally biased region" description="Basic and acidic residues" evidence="5">
    <location>
        <begin position="1"/>
        <end position="10"/>
    </location>
</feature>
<dbReference type="AlphaFoldDB" id="A0A7R8WD45"/>
<dbReference type="SUPFAM" id="SSF54928">
    <property type="entry name" value="RNA-binding domain, RBD"/>
    <property type="match status" value="1"/>
</dbReference>
<dbReference type="InterPro" id="IPR012677">
    <property type="entry name" value="Nucleotide-bd_a/b_plait_sf"/>
</dbReference>
<keyword evidence="1" id="KW-0343">GTPase activation</keyword>
<dbReference type="GO" id="GO:0000139">
    <property type="term" value="C:Golgi membrane"/>
    <property type="evidence" value="ECO:0007669"/>
    <property type="project" value="GOC"/>
</dbReference>
<sequence length="305" mass="34469">MIETRTDRRQAGSRRATKVTSPSQKTAMADQSILSKQEIQAVLKKLRAIESNKVCFDCSAKNPTWASVTYGVFICFDCSAMHRSLGVHLTFVRSTQLDTNWTWLQIRNMQLGGNANATQGSLYIRYFSHTHYLVQDFGLSVATYFPGIPNKNAPVLSMTLLIKTMGPRVIGPQGLRPHDQRPDIDLGYNEGRLPAAMREPLNRQGFNHGTGTSSTANEGVCDIVDMITENNTLRRLVNKTFYDRRDAEDAMESMDGRMLDGRRLRVQMAKYGRPSPPRFRGWADRRGRWIGILVKGLRQRNALNT</sequence>
<dbReference type="GO" id="GO:0048205">
    <property type="term" value="P:COPI coating of Golgi vesicle"/>
    <property type="evidence" value="ECO:0007669"/>
    <property type="project" value="TreeGrafter"/>
</dbReference>
<keyword evidence="4" id="KW-0862">Zinc</keyword>
<dbReference type="SUPFAM" id="SSF57863">
    <property type="entry name" value="ArfGap/RecO-like zinc finger"/>
    <property type="match status" value="1"/>
</dbReference>
<dbReference type="PANTHER" id="PTHR45686">
    <property type="entry name" value="ADP-RIBOSYLATION FACTOR GTPASE ACTIVATING PROTEIN 3, ISOFORM H-RELATED"/>
    <property type="match status" value="1"/>
</dbReference>
<feature type="region of interest" description="Disordered" evidence="5">
    <location>
        <begin position="1"/>
        <end position="30"/>
    </location>
</feature>
<reference evidence="6" key="1">
    <citation type="submission" date="2020-11" db="EMBL/GenBank/DDBJ databases">
        <authorList>
            <person name="Tran Van P."/>
        </authorList>
    </citation>
    <scope>NUCLEOTIDE SEQUENCE</scope>
</reference>
<dbReference type="GO" id="GO:0003676">
    <property type="term" value="F:nucleic acid binding"/>
    <property type="evidence" value="ECO:0007669"/>
    <property type="project" value="InterPro"/>
</dbReference>
<dbReference type="InterPro" id="IPR001164">
    <property type="entry name" value="ArfGAP_dom"/>
</dbReference>
<dbReference type="OrthoDB" id="983479at2759"/>
<dbReference type="SMART" id="SM00105">
    <property type="entry name" value="ArfGap"/>
    <property type="match status" value="1"/>
</dbReference>
<dbReference type="InterPro" id="IPR035979">
    <property type="entry name" value="RBD_domain_sf"/>
</dbReference>
<protein>
    <submittedName>
        <fullName evidence="6">Uncharacterized protein</fullName>
    </submittedName>
</protein>
<evidence type="ECO:0000256" key="2">
    <source>
        <dbReference type="ARBA" id="ARBA00022723"/>
    </source>
</evidence>
<proteinExistence type="predicted"/>
<dbReference type="Pfam" id="PF01412">
    <property type="entry name" value="ArfGap"/>
    <property type="match status" value="1"/>
</dbReference>
<evidence type="ECO:0000256" key="4">
    <source>
        <dbReference type="ARBA" id="ARBA00022833"/>
    </source>
</evidence>
<dbReference type="Gene3D" id="1.10.220.150">
    <property type="entry name" value="Arf GTPase activating protein"/>
    <property type="match status" value="1"/>
</dbReference>